<feature type="domain" description="Sec23/Sec24 trunk" evidence="10">
    <location>
        <begin position="318"/>
        <end position="553"/>
    </location>
</feature>
<dbReference type="GO" id="GO:0000139">
    <property type="term" value="C:Golgi membrane"/>
    <property type="evidence" value="ECO:0007669"/>
    <property type="project" value="UniProtKB-SubCell"/>
</dbReference>
<dbReference type="GO" id="GO:0090110">
    <property type="term" value="P:COPII-coated vesicle cargo loading"/>
    <property type="evidence" value="ECO:0007669"/>
    <property type="project" value="TreeGrafter"/>
</dbReference>
<dbReference type="GO" id="GO:0030127">
    <property type="term" value="C:COPII vesicle coat"/>
    <property type="evidence" value="ECO:0007669"/>
    <property type="project" value="InterPro"/>
</dbReference>
<keyword evidence="14" id="KW-1185">Reference proteome</keyword>
<dbReference type="SUPFAM" id="SSF82754">
    <property type="entry name" value="C-terminal, gelsolin-like domain of Sec23/24"/>
    <property type="match status" value="1"/>
</dbReference>
<evidence type="ECO:0000313" key="13">
    <source>
        <dbReference type="EMBL" id="KAG0654615.1"/>
    </source>
</evidence>
<evidence type="ECO:0000256" key="4">
    <source>
        <dbReference type="ARBA" id="ARBA00022448"/>
    </source>
</evidence>
<keyword evidence="5" id="KW-0963">Cytoplasm</keyword>
<dbReference type="Gene3D" id="2.30.30.380">
    <property type="entry name" value="Zn-finger domain of Sec23/24"/>
    <property type="match status" value="1"/>
</dbReference>
<dbReference type="InterPro" id="IPR029006">
    <property type="entry name" value="ADF-H/Gelsolin-like_dom_sf"/>
</dbReference>
<comment type="similarity">
    <text evidence="3">Belongs to the SEC23/SEC24 family. SEC24 subfamily.</text>
</comment>
<evidence type="ECO:0000256" key="3">
    <source>
        <dbReference type="ARBA" id="ARBA00008334"/>
    </source>
</evidence>
<evidence type="ECO:0000256" key="2">
    <source>
        <dbReference type="ARBA" id="ARBA00004496"/>
    </source>
</evidence>
<dbReference type="PANTHER" id="PTHR13803:SF4">
    <property type="entry name" value="SECRETORY 24CD, ISOFORM C"/>
    <property type="match status" value="1"/>
</dbReference>
<dbReference type="SUPFAM" id="SSF53300">
    <property type="entry name" value="vWA-like"/>
    <property type="match status" value="1"/>
</dbReference>
<dbReference type="Gene3D" id="3.40.50.410">
    <property type="entry name" value="von Willebrand factor, type A domain"/>
    <property type="match status" value="1"/>
</dbReference>
<keyword evidence="7" id="KW-0333">Golgi apparatus</keyword>
<dbReference type="InterPro" id="IPR012990">
    <property type="entry name" value="Beta-sandwich_Sec23_24"/>
</dbReference>
<keyword evidence="4" id="KW-0813">Transport</keyword>
<dbReference type="Gene3D" id="3.40.20.10">
    <property type="entry name" value="Severin"/>
    <property type="match status" value="1"/>
</dbReference>
<dbReference type="InterPro" id="IPR006900">
    <property type="entry name" value="Sec23/24_helical_dom"/>
</dbReference>
<comment type="caution">
    <text evidence="13">The sequence shown here is derived from an EMBL/GenBank/DDBJ whole genome shotgun (WGS) entry which is preliminary data.</text>
</comment>
<dbReference type="InterPro" id="IPR036175">
    <property type="entry name" value="Sec23/24_helical_dom_sf"/>
</dbReference>
<feature type="domain" description="Sec23/Sec24 helical" evidence="11">
    <location>
        <begin position="654"/>
        <end position="753"/>
    </location>
</feature>
<evidence type="ECO:0000259" key="12">
    <source>
        <dbReference type="Pfam" id="PF08033"/>
    </source>
</evidence>
<dbReference type="OrthoDB" id="49016at2759"/>
<evidence type="ECO:0000256" key="8">
    <source>
        <dbReference type="SAM" id="MobiDB-lite"/>
    </source>
</evidence>
<keyword evidence="6" id="KW-0653">Protein transport</keyword>
<feature type="compositionally biased region" description="Polar residues" evidence="8">
    <location>
        <begin position="1"/>
        <end position="27"/>
    </location>
</feature>
<feature type="domain" description="Zinc finger Sec23/Sec24-type" evidence="9">
    <location>
        <begin position="239"/>
        <end position="274"/>
    </location>
</feature>
<evidence type="ECO:0000256" key="5">
    <source>
        <dbReference type="ARBA" id="ARBA00022490"/>
    </source>
</evidence>
<evidence type="ECO:0000259" key="9">
    <source>
        <dbReference type="Pfam" id="PF04810"/>
    </source>
</evidence>
<dbReference type="InterPro" id="IPR036180">
    <property type="entry name" value="Gelsolin-like_dom_sf"/>
</dbReference>
<accession>A0A9P6VTP5</accession>
<feature type="region of interest" description="Disordered" evidence="8">
    <location>
        <begin position="1"/>
        <end position="47"/>
    </location>
</feature>
<dbReference type="InterPro" id="IPR036174">
    <property type="entry name" value="Znf_Sec23_Sec24_sf"/>
</dbReference>
<dbReference type="AlphaFoldDB" id="A0A9P6VTP5"/>
<protein>
    <submittedName>
        <fullName evidence="13">COPII coat Sec23p-Sfb3p heterodimer component</fullName>
    </submittedName>
</protein>
<dbReference type="InterPro" id="IPR006896">
    <property type="entry name" value="Sec23/24_trunk_dom"/>
</dbReference>
<organism evidence="13 14">
    <name type="scientific">Maudiozyma exigua</name>
    <name type="common">Yeast</name>
    <name type="synonym">Kazachstania exigua</name>
    <dbReference type="NCBI Taxonomy" id="34358"/>
    <lineage>
        <taxon>Eukaryota</taxon>
        <taxon>Fungi</taxon>
        <taxon>Dikarya</taxon>
        <taxon>Ascomycota</taxon>
        <taxon>Saccharomycotina</taxon>
        <taxon>Saccharomycetes</taxon>
        <taxon>Saccharomycetales</taxon>
        <taxon>Saccharomycetaceae</taxon>
        <taxon>Maudiozyma</taxon>
    </lineage>
</organism>
<dbReference type="PANTHER" id="PTHR13803">
    <property type="entry name" value="SEC24-RELATED PROTEIN"/>
    <property type="match status" value="1"/>
</dbReference>
<dbReference type="InterPro" id="IPR036465">
    <property type="entry name" value="vWFA_dom_sf"/>
</dbReference>
<dbReference type="GO" id="GO:0008270">
    <property type="term" value="F:zinc ion binding"/>
    <property type="evidence" value="ECO:0007669"/>
    <property type="project" value="InterPro"/>
</dbReference>
<evidence type="ECO:0000259" key="10">
    <source>
        <dbReference type="Pfam" id="PF04811"/>
    </source>
</evidence>
<gene>
    <name evidence="13" type="primary">SFB3</name>
    <name evidence="13" type="ORF">C6P45_003342</name>
</gene>
<evidence type="ECO:0000256" key="1">
    <source>
        <dbReference type="ARBA" id="ARBA00004394"/>
    </source>
</evidence>
<comment type="subcellular location">
    <subcellularLocation>
        <location evidence="2">Cytoplasm</location>
    </subcellularLocation>
    <subcellularLocation>
        <location evidence="1">Golgi apparatus membrane</location>
    </subcellularLocation>
</comment>
<dbReference type="SUPFAM" id="SSF82919">
    <property type="entry name" value="Zn-finger domain of Sec23/24"/>
    <property type="match status" value="1"/>
</dbReference>
<dbReference type="Proteomes" id="UP000750334">
    <property type="component" value="Unassembled WGS sequence"/>
</dbReference>
<dbReference type="Pfam" id="PF04811">
    <property type="entry name" value="Sec23_trunk"/>
    <property type="match status" value="1"/>
</dbReference>
<sequence>MSQDQLYQQMSNLSLDQQAQPVQPATTSRKHKKPARAFHNVNGDGFTNGTTAAPMNDNMQYGNPNTPQLGMNAGSPYNNGMPQHDQVFTPQQVNSPMLNANGMQIPNIQNAPNATPGMDQFGNGALQQSVAPNSSTASHYVPTQRWEDQINYLTKTFQTMTDSVPPLPTTNFYSVDQGSCNPKTMSLTMSNIPENETLRHATKLPLGLTMQPFADLITLNDTGTPCITFRDRDNTVKAPIRCHRCRSYINPNYKLSYDSSFACNICKVKTRMPMDILPGVNNGGNGATLDDRPEMINGTVDFIAPPEYNAIQGEESVPLHYIFVIDVTSLAIENGSAMAVIEAVRQSIEYIIDNQPECKIAIMTFDNKLKFYNLRSDLDAAQEYIVSELNDVFIPFFNGLFAKPSESINVITDTLRKIEDFIRNDMGSPVPNNCYGSALQAAKLALSEFTGNQGGKIICSLNSLPTVGNGNLSVRRDDNLKQSLVCDNEFYRKLSDELIRSYISVDLFVTSGAFVDMLTVGCPVELTAGTLKYYPQFQREMDDHLIIHDMIENISSIVGYQALLKVRCSTGLTVDQYYLKSNEYSDRDPMIPVLTKDLTLDVLLKYTDKLKAQDDAYFQTAILYTDINGKRKIRSINCTGAISNNITEVFKFMNQNALVRIMIKDIIRTLGNCDFLDIRKNIEQKVAEILTQYTALVNRNPNGLVLPDALKTLPMYMLSFEKADLMKPNARSTRGNDRIYDLFKYGMLNSSRLSYKLYPQFVPLHAMLEENDLTFYDANSKMIQIEQQSVEELSVRNAYNKLLNGGCYLICDGERVYLMFNKNTNRMLLQDLMGTDPSIGLNEITLYGGILPEIDSQINEKARNLINYWCEVCNKQSFPIVLLRPEIDQYYQNVISHLLSEDETINKIPSYDKFLIQLHTKIQEKVKKEDYIKVAGNSKSHELFHQQFVQF</sequence>
<name>A0A9P6VTP5_MAUEX</name>
<dbReference type="GO" id="GO:0000149">
    <property type="term" value="F:SNARE binding"/>
    <property type="evidence" value="ECO:0007669"/>
    <property type="project" value="TreeGrafter"/>
</dbReference>
<proteinExistence type="inferred from homology"/>
<evidence type="ECO:0000313" key="14">
    <source>
        <dbReference type="Proteomes" id="UP000750334"/>
    </source>
</evidence>
<evidence type="ECO:0000259" key="11">
    <source>
        <dbReference type="Pfam" id="PF04815"/>
    </source>
</evidence>
<dbReference type="InterPro" id="IPR050550">
    <property type="entry name" value="SEC23_SEC24_subfamily"/>
</dbReference>
<dbReference type="InterPro" id="IPR006895">
    <property type="entry name" value="Znf_Sec23_Sec24"/>
</dbReference>
<dbReference type="Pfam" id="PF08033">
    <property type="entry name" value="Sec23_BS"/>
    <property type="match status" value="1"/>
</dbReference>
<dbReference type="Pfam" id="PF04810">
    <property type="entry name" value="zf-Sec23_Sec24"/>
    <property type="match status" value="1"/>
</dbReference>
<dbReference type="GO" id="GO:0070971">
    <property type="term" value="C:endoplasmic reticulum exit site"/>
    <property type="evidence" value="ECO:0007669"/>
    <property type="project" value="TreeGrafter"/>
</dbReference>
<evidence type="ECO:0000256" key="7">
    <source>
        <dbReference type="ARBA" id="ARBA00023034"/>
    </source>
</evidence>
<reference evidence="13 14" key="1">
    <citation type="submission" date="2020-11" db="EMBL/GenBank/DDBJ databases">
        <title>Kefir isolates.</title>
        <authorList>
            <person name="Marcisauskas S."/>
            <person name="Kim Y."/>
            <person name="Blasche S."/>
        </authorList>
    </citation>
    <scope>NUCLEOTIDE SEQUENCE [LARGE SCALE GENOMIC DNA]</scope>
    <source>
        <strain evidence="13 14">OG2</strain>
    </source>
</reference>
<feature type="domain" description="Sec23/Sec24 beta-sandwich" evidence="12">
    <location>
        <begin position="559"/>
        <end position="639"/>
    </location>
</feature>
<evidence type="ECO:0000256" key="6">
    <source>
        <dbReference type="ARBA" id="ARBA00022927"/>
    </source>
</evidence>
<dbReference type="Pfam" id="PF04815">
    <property type="entry name" value="Sec23_helical"/>
    <property type="match status" value="1"/>
</dbReference>
<dbReference type="Gene3D" id="2.60.40.1670">
    <property type="entry name" value="beta-sandwich domain of Sec23/24"/>
    <property type="match status" value="1"/>
</dbReference>
<dbReference type="EMBL" id="PUHR01000332">
    <property type="protein sequence ID" value="KAG0654615.1"/>
    <property type="molecule type" value="Genomic_DNA"/>
</dbReference>
<dbReference type="Gene3D" id="1.20.120.730">
    <property type="entry name" value="Sec23/Sec24 helical domain"/>
    <property type="match status" value="1"/>
</dbReference>
<dbReference type="GO" id="GO:0006886">
    <property type="term" value="P:intracellular protein transport"/>
    <property type="evidence" value="ECO:0007669"/>
    <property type="project" value="InterPro"/>
</dbReference>
<dbReference type="SUPFAM" id="SSF81811">
    <property type="entry name" value="Helical domain of Sec23/24"/>
    <property type="match status" value="1"/>
</dbReference>
<dbReference type="SUPFAM" id="SSF81995">
    <property type="entry name" value="beta-sandwich domain of Sec23/24"/>
    <property type="match status" value="1"/>
</dbReference>